<dbReference type="CDD" id="cd02440">
    <property type="entry name" value="AdoMet_MTases"/>
    <property type="match status" value="1"/>
</dbReference>
<feature type="domain" description="Glycosyltransferase 2-like" evidence="2">
    <location>
        <begin position="738"/>
        <end position="840"/>
    </location>
</feature>
<keyword evidence="5" id="KW-0328">Glycosyltransferase</keyword>
<dbReference type="InterPro" id="IPR050834">
    <property type="entry name" value="Glycosyltransf_2"/>
</dbReference>
<evidence type="ECO:0000259" key="4">
    <source>
        <dbReference type="Pfam" id="PF13439"/>
    </source>
</evidence>
<evidence type="ECO:0000259" key="3">
    <source>
        <dbReference type="Pfam" id="PF08241"/>
    </source>
</evidence>
<keyword evidence="6" id="KW-1185">Reference proteome</keyword>
<organism evidence="5 6">
    <name type="scientific">Geomonas diazotrophica</name>
    <dbReference type="NCBI Taxonomy" id="2843197"/>
    <lineage>
        <taxon>Bacteria</taxon>
        <taxon>Pseudomonadati</taxon>
        <taxon>Thermodesulfobacteriota</taxon>
        <taxon>Desulfuromonadia</taxon>
        <taxon>Geobacterales</taxon>
        <taxon>Geobacteraceae</taxon>
        <taxon>Geomonas</taxon>
    </lineage>
</organism>
<dbReference type="CDD" id="cd06433">
    <property type="entry name" value="GT_2_WfgS_like"/>
    <property type="match status" value="3"/>
</dbReference>
<evidence type="ECO:0000313" key="5">
    <source>
        <dbReference type="EMBL" id="QWV97031.1"/>
    </source>
</evidence>
<dbReference type="GO" id="GO:0016757">
    <property type="term" value="F:glycosyltransferase activity"/>
    <property type="evidence" value="ECO:0007669"/>
    <property type="project" value="UniProtKB-KW"/>
</dbReference>
<dbReference type="CDD" id="cd03825">
    <property type="entry name" value="GT4_WcaC-like"/>
    <property type="match status" value="1"/>
</dbReference>
<proteinExistence type="predicted"/>
<dbReference type="Pfam" id="PF00535">
    <property type="entry name" value="Glycos_transf_2"/>
    <property type="match status" value="4"/>
</dbReference>
<feature type="region of interest" description="Disordered" evidence="1">
    <location>
        <begin position="443"/>
        <end position="463"/>
    </location>
</feature>
<evidence type="ECO:0000259" key="2">
    <source>
        <dbReference type="Pfam" id="PF00535"/>
    </source>
</evidence>
<dbReference type="Proteomes" id="UP000683493">
    <property type="component" value="Chromosome"/>
</dbReference>
<feature type="domain" description="Methyltransferase type 11" evidence="3">
    <location>
        <begin position="1054"/>
        <end position="1148"/>
    </location>
</feature>
<feature type="domain" description="Glycosyltransferase 2-like" evidence="2">
    <location>
        <begin position="1253"/>
        <end position="1411"/>
    </location>
</feature>
<dbReference type="Pfam" id="PF13692">
    <property type="entry name" value="Glyco_trans_1_4"/>
    <property type="match status" value="2"/>
</dbReference>
<dbReference type="PANTHER" id="PTHR43685">
    <property type="entry name" value="GLYCOSYLTRANSFERASE"/>
    <property type="match status" value="1"/>
</dbReference>
<dbReference type="InterPro" id="IPR028098">
    <property type="entry name" value="Glyco_trans_4-like_N"/>
</dbReference>
<keyword evidence="5" id="KW-0808">Transferase</keyword>
<dbReference type="CDD" id="cd03809">
    <property type="entry name" value="GT4_MtfB-like"/>
    <property type="match status" value="1"/>
</dbReference>
<protein>
    <submittedName>
        <fullName evidence="5">Glycosyltransferase</fullName>
        <ecNumber evidence="5">2.4.-.-</ecNumber>
    </submittedName>
</protein>
<evidence type="ECO:0000313" key="6">
    <source>
        <dbReference type="Proteomes" id="UP000683493"/>
    </source>
</evidence>
<dbReference type="InterPro" id="IPR001173">
    <property type="entry name" value="Glyco_trans_2-like"/>
</dbReference>
<feature type="domain" description="Glycosyltransferase 2-like" evidence="2">
    <location>
        <begin position="2055"/>
        <end position="2181"/>
    </location>
</feature>
<dbReference type="InterPro" id="IPR013216">
    <property type="entry name" value="Methyltransf_11"/>
</dbReference>
<feature type="domain" description="Glycosyltransferase subfamily 4-like N-terminal" evidence="4">
    <location>
        <begin position="1657"/>
        <end position="1805"/>
    </location>
</feature>
<feature type="domain" description="Glycosyltransferase 2-like" evidence="2">
    <location>
        <begin position="471"/>
        <end position="590"/>
    </location>
</feature>
<dbReference type="EC" id="2.4.-.-" evidence="5"/>
<evidence type="ECO:0000256" key="1">
    <source>
        <dbReference type="SAM" id="MobiDB-lite"/>
    </source>
</evidence>
<sequence>MSNQYQDPTDKKLKVVHLSHTNYGGAGKAAYRLHQGLRRSGVDSTMLVLNRKGDDPSVRAIPSGEVGGVIDCPLEYPANEAYWQRVWTRWCRKIYDYPNRQECIEIFSDDYSELELSCSREIREADIVNLHWVPGMVNWEQAAAAFQGKQVVWTMHDMNPFTGGCHYAGSCRNYLSGCGSCPMLGSKDPQDMSRAGFLAKEAAYRRLQLHPVAPSRWLAATAPESALLSPFPARVIPNGFPTEVFRPFARREEVRRGYGVPEGAKVVLFGAENLANERKGFVYLLQALRGLCDYNLVLAVFGTLQEELRNTLNLPIINLGYVEEEETLAALYSMADVFAIPSIEDNLPNTVVEAMLCGVPVVGFDVGGIPDMVLHRETGFVAPARDVKALAEGIWWTLFHPEAQGMGEKARQRALATYSLEAQAAGYGELYREIVSRAETPSGRAAALPVTSGPSGRDGSEPVSGTCPKISIVVPSYNQGDYLGACLESIVSQGYPNLELIVMDGGSSDGSVEVIRQYEKQISYWQSQPDGGQYRAIDEGFRRSTGDIMGWLNSDDMLHPGGLKVLAEVFGGRPEVEFLTGKRIGFDGDGKLNSYGFETKTWSRAELLRKDLIHEVSLFVMQEATYWRRSLWEKAGGSLDLSFKIAADFELWLRFSRYAKLHTVAALIGGFRYYSGGQRCNQFRAEYLTECDAVIDRERELPPTPLSFEAAPPPIPYPLCAEPKPSIAISVPELPTISIVTPSFNQAGFLEECLDSVLSQNYGRLEYIVMDGGSTDGSAEIIRKYERHLSFWQSRPDGGHYPAVNQGFARSTGQVMAWLNSDDKYHPGALRLVADTFRHFPESAWITGSPTGWDVSGAVQYMAAEIPLWSRAKYLRGEIGPPHIQQESTFWRRGLWEQAGGSLDTDFELAADLELWARFFRHAELRTLHAPLGGFRSHPDQKTASLLERYNAEAARVIERERRFYLASGSPGLTPAPPALQVSEVEGRARTSVIPENFGAFTYSRAYHFAYFAGMDLELYGAPVDPADCDLKVYQDLLAYSFIRKNVPEGARILEVGGGASRVLRALKDHYECWNLDKLEGVGNGPVAVAADGYRLVRDYLGSFSPELPAGYFDVVFSISVLEHVEQGEEQFEKIRADLDRVLRPGGWSLHCFDVVARGPGKGVWSNPLLPYLFEKVATVNRFVPPEQVYQDPFVYHMSEAAYDRHWRPMTGVPIREHGFPLSYNVLWQKPDTGAAPPASSAPAGDKQGYLVSAIVSTYNAGRFFRGCLENLLRQTLYQRGELEIVIIDSGSQQNEGEIAREFMARHPHIVYRRTERETLYAAWNRGIALAHGRFLTHANTDDRHRADAFELMARELERSGAGLAYIDALMTCGANETFEENGATKKWLLPDFDLRQALFDCPFGCQVMWRADAHAEVGSFDGSFKRAGDYEFFFRLALKKGALHIPEIAALYHESIDNLSYQAPQEVIREVHGFIDALRTTFPLEKIYPYLEQDGSPAARVAALVDFGNLLMGASGSLFTDLPLAESFYRKALELQPGRSELADNLAVAAMAQGKREAALSAIALSASQTPRLARYRQELLQGRIPAQLDLVRIPHPGLDAMAPVKVLEQIRVPLTPQELAARKPARIAPPLPREGNPSFPTVVVDGVFFMTPRTGITRVWEALLNEWAATEFGRSVLVLDRIGTAPKIPGLRYRTVPGYDVRPEGWDRAMLQQVCDEEGADLFISTYYSSPLTTPSLFLSHDMIPEMSGMYDLRDPQWQEKRHAMARARAFVAVSRSTARHMEQLYPELAGRIEVAHCGIDRELFRPASEEEKAAFRKARGIARPFFLFVGKRTEHKNGRLLFRGFSRLPERGELALLCVGGAPELEPELAALAAGSEVHLAQFGDDELRIAYSCAEALVYPSTHEGFGLPLLEAMACGCPVITCRNSSIPEVAGEAALYVDPEDAGEMAAALLQVRVAQERGRLIELGARQAEQFSWGKMARAIQEIICRSFPVDARPAAGAEPAAAVGVPAAVVPPHVSAAPPLSAPCAGSAASAKAPSSTEAPPSLPRLSVVVPSYNYARYLEPCLDSILSQGYPNLELLVLDGGSTDGTVEILKRYDRHIAFWRSHKDAGQYAAIEEGLNRSTGEIMTWLNADDKFHPGAFDAVSRIFAQAPEVEWLMGRPNSFDENGVQKHVLTFLPINSRAKYLVDEEFIQQEGVFWRRSLWQRSGAYIDGTLPLAADLELWARFFRSARLFSVDLLLAGFRDHPLQKSKDKAGYTAEANQVLARERELFAAERTPFNPPAPLPILIQGDRVIL</sequence>
<dbReference type="PANTHER" id="PTHR43685:SF11">
    <property type="entry name" value="GLYCOSYLTRANSFERASE TAGX-RELATED"/>
    <property type="match status" value="1"/>
</dbReference>
<gene>
    <name evidence="5" type="ORF">KP005_17040</name>
</gene>
<reference evidence="5 6" key="1">
    <citation type="submission" date="2021-06" db="EMBL/GenBank/DDBJ databases">
        <title>Gemonas diversity in paddy soil.</title>
        <authorList>
            <person name="Liu G."/>
        </authorList>
    </citation>
    <scope>NUCLEOTIDE SEQUENCE [LARGE SCALE GENOMIC DNA]</scope>
    <source>
        <strain evidence="5 6">RG29</strain>
    </source>
</reference>
<accession>A0ABX8JIS3</accession>
<dbReference type="Pfam" id="PF13439">
    <property type="entry name" value="Glyco_transf_4"/>
    <property type="match status" value="1"/>
</dbReference>
<dbReference type="EMBL" id="CP076724">
    <property type="protein sequence ID" value="QWV97031.1"/>
    <property type="molecule type" value="Genomic_DNA"/>
</dbReference>
<name>A0ABX8JIS3_9BACT</name>
<dbReference type="Pfam" id="PF08241">
    <property type="entry name" value="Methyltransf_11"/>
    <property type="match status" value="1"/>
</dbReference>